<protein>
    <submittedName>
        <fullName evidence="1">Uncharacterized protein</fullName>
    </submittedName>
</protein>
<dbReference type="AlphaFoldDB" id="A0A1Y2SC80"/>
<reference evidence="1 2" key="1">
    <citation type="submission" date="2017-01" db="EMBL/GenBank/DDBJ databases">
        <title>Deconstructing symbiosis and pathogenesis requirements using a combined genomic-metabolomic approach.</title>
        <authorList>
            <person name="Tobias N.J."/>
            <person name="Wolff H."/>
            <person name="Djahanschiri B."/>
            <person name="Ebersberger I."/>
            <person name="Bode H.B."/>
        </authorList>
    </citation>
    <scope>NUCLEOTIDE SEQUENCE [LARGE SCALE GENOMIC DNA]</scope>
    <source>
        <strain evidence="1 2">DSM 4764</strain>
    </source>
</reference>
<dbReference type="Proteomes" id="UP000194204">
    <property type="component" value="Unassembled WGS sequence"/>
</dbReference>
<name>A0A1Y2SC80_9GAMM</name>
<organism evidence="1 2">
    <name type="scientific">Xenorhabdus beddingii</name>
    <dbReference type="NCBI Taxonomy" id="40578"/>
    <lineage>
        <taxon>Bacteria</taxon>
        <taxon>Pseudomonadati</taxon>
        <taxon>Pseudomonadota</taxon>
        <taxon>Gammaproteobacteria</taxon>
        <taxon>Enterobacterales</taxon>
        <taxon>Morganellaceae</taxon>
        <taxon>Xenorhabdus</taxon>
    </lineage>
</organism>
<gene>
    <name evidence="1" type="ORF">Xbed_03487</name>
</gene>
<evidence type="ECO:0000313" key="2">
    <source>
        <dbReference type="Proteomes" id="UP000194204"/>
    </source>
</evidence>
<dbReference type="EMBL" id="MUBK01000044">
    <property type="protein sequence ID" value="OTA16346.1"/>
    <property type="molecule type" value="Genomic_DNA"/>
</dbReference>
<evidence type="ECO:0000313" key="1">
    <source>
        <dbReference type="EMBL" id="OTA16346.1"/>
    </source>
</evidence>
<accession>A0A1Y2SC80</accession>
<comment type="caution">
    <text evidence="1">The sequence shown here is derived from an EMBL/GenBank/DDBJ whole genome shotgun (WGS) entry which is preliminary data.</text>
</comment>
<keyword evidence="2" id="KW-1185">Reference proteome</keyword>
<sequence>MNFTDDTHRNRLMVSVKQVDSGIGDRAANRDLRLGLGERVVRLRQQIGGCG</sequence>
<proteinExistence type="predicted"/>